<protein>
    <submittedName>
        <fullName evidence="1">Uncharacterized protein</fullName>
    </submittedName>
</protein>
<evidence type="ECO:0000313" key="1">
    <source>
        <dbReference type="EMBL" id="KAI3368015.1"/>
    </source>
</evidence>
<comment type="caution">
    <text evidence="1">The sequence shown here is derived from an EMBL/GenBank/DDBJ whole genome shotgun (WGS) entry which is preliminary data.</text>
</comment>
<organism evidence="1 2">
    <name type="scientific">Scortum barcoo</name>
    <name type="common">barcoo grunter</name>
    <dbReference type="NCBI Taxonomy" id="214431"/>
    <lineage>
        <taxon>Eukaryota</taxon>
        <taxon>Metazoa</taxon>
        <taxon>Chordata</taxon>
        <taxon>Craniata</taxon>
        <taxon>Vertebrata</taxon>
        <taxon>Euteleostomi</taxon>
        <taxon>Actinopterygii</taxon>
        <taxon>Neopterygii</taxon>
        <taxon>Teleostei</taxon>
        <taxon>Neoteleostei</taxon>
        <taxon>Acanthomorphata</taxon>
        <taxon>Eupercaria</taxon>
        <taxon>Centrarchiformes</taxon>
        <taxon>Terapontoidei</taxon>
        <taxon>Terapontidae</taxon>
        <taxon>Scortum</taxon>
    </lineage>
</organism>
<dbReference type="EMBL" id="CM041539">
    <property type="protein sequence ID" value="KAI3368015.1"/>
    <property type="molecule type" value="Genomic_DNA"/>
</dbReference>
<proteinExistence type="predicted"/>
<evidence type="ECO:0000313" key="2">
    <source>
        <dbReference type="Proteomes" id="UP000831701"/>
    </source>
</evidence>
<reference evidence="1" key="1">
    <citation type="submission" date="2022-04" db="EMBL/GenBank/DDBJ databases">
        <title>Jade perch genome.</title>
        <authorList>
            <person name="Chao B."/>
        </authorList>
    </citation>
    <scope>NUCLEOTIDE SEQUENCE</scope>
    <source>
        <strain evidence="1">CB-2022</strain>
    </source>
</reference>
<accession>A0ACB8WIX3</accession>
<keyword evidence="2" id="KW-1185">Reference proteome</keyword>
<gene>
    <name evidence="1" type="ORF">L3Q82_026838</name>
</gene>
<sequence>MSVKQNYRPNIPTESEEDDYRVFYPFTDCIPAELDARFSQRSESVMPAAYLVPKALKKLMEESEEELSQHVPAKGQSLPCKGSKHGSEPSCPTNGPQDWCLCMFCIKTERERSQVVRCLWPKKDLARTTNPVPVPVNVNVRSLDNKLYLLRPTSGGAYFRDEELGVSREMRNCSGTAVVLRKPGLNDNMPDSAFQLDGRLRTSVPDCNQRSLPGKTSSRGKRDYAST</sequence>
<dbReference type="Proteomes" id="UP000831701">
    <property type="component" value="Chromosome 9"/>
</dbReference>
<name>A0ACB8WIX3_9TELE</name>